<evidence type="ECO:0000313" key="3">
    <source>
        <dbReference type="RefSeq" id="XP_021849648.2"/>
    </source>
</evidence>
<dbReference type="GO" id="GO:0016567">
    <property type="term" value="P:protein ubiquitination"/>
    <property type="evidence" value="ECO:0000318"/>
    <property type="project" value="GO_Central"/>
</dbReference>
<dbReference type="InterPro" id="IPR051304">
    <property type="entry name" value="SCF_F-box_domain"/>
</dbReference>
<dbReference type="RefSeq" id="XP_021849648.2">
    <property type="nucleotide sequence ID" value="XM_021993956.2"/>
</dbReference>
<proteinExistence type="predicted"/>
<name>A0A9R0IIJ2_SPIOL</name>
<dbReference type="GeneID" id="110789307"/>
<protein>
    <submittedName>
        <fullName evidence="3">F-box protein SKIP23</fullName>
    </submittedName>
</protein>
<evidence type="ECO:0000259" key="1">
    <source>
        <dbReference type="Pfam" id="PF03478"/>
    </source>
</evidence>
<accession>A0A9R0IIJ2</accession>
<reference evidence="2" key="1">
    <citation type="journal article" date="2021" name="Nat. Commun.">
        <title>Genomic analyses provide insights into spinach domestication and the genetic basis of agronomic traits.</title>
        <authorList>
            <person name="Cai X."/>
            <person name="Sun X."/>
            <person name="Xu C."/>
            <person name="Sun H."/>
            <person name="Wang X."/>
            <person name="Ge C."/>
            <person name="Zhang Z."/>
            <person name="Wang Q."/>
            <person name="Fei Z."/>
            <person name="Jiao C."/>
            <person name="Wang Q."/>
        </authorList>
    </citation>
    <scope>NUCLEOTIDE SEQUENCE [LARGE SCALE GENOMIC DNA]</scope>
    <source>
        <strain evidence="2">cv. Varoflay</strain>
    </source>
</reference>
<dbReference type="AlphaFoldDB" id="A0A9R0IIJ2"/>
<keyword evidence="2" id="KW-1185">Reference proteome</keyword>
<evidence type="ECO:0000313" key="2">
    <source>
        <dbReference type="Proteomes" id="UP000813463"/>
    </source>
</evidence>
<dbReference type="Proteomes" id="UP000813463">
    <property type="component" value="Chromosome 4"/>
</dbReference>
<dbReference type="PANTHER" id="PTHR47123:SF15">
    <property type="entry name" value="F-BOX PROTEIN SKIP23"/>
    <property type="match status" value="1"/>
</dbReference>
<dbReference type="KEGG" id="soe:110789307"/>
<dbReference type="InterPro" id="IPR005174">
    <property type="entry name" value="KIB1-4_b-propeller"/>
</dbReference>
<dbReference type="Pfam" id="PF03478">
    <property type="entry name" value="Beta-prop_KIB1-4"/>
    <property type="match status" value="1"/>
</dbReference>
<sequence length="389" mass="44378">MADWSELPSELLELISNLYKTSSNTRHFRSVCSYWRSSVLGKPSTHFLSPTIKSFNSDQSHDHSDSDLRLVKQTTFLLSLSSDPNSCWVIKTEENKPGLFRLFSPFSKRHFLNNLDRSILDLTNVYTFEIGSEYVLRNVISVNEKVAYHSRGNDSFTLLSIQNSTGKLVMYRSSSQEWAFLDDFALGYDDAGDFVYDWSLRYVDVAEYDGKYYAVTDLGRTVVIECEDDFSVEVNLMIKSITGGDKKCLVKSNCDLLLVDLYTCSDKGSLEVNAIDVFKLDKEEKRWVLLKSLGGCSIFLSNFSSLSTSTSLHGLKENCIYFSFKNFGRDFSEKKDGDDVDEYYDVDGMESSNIGVFEYDKGNFGSFEENFEDSKFLCWPPPSWVNLLT</sequence>
<gene>
    <name evidence="3" type="primary">LOC110789307</name>
</gene>
<reference evidence="3" key="2">
    <citation type="submission" date="2025-08" db="UniProtKB">
        <authorList>
            <consortium name="RefSeq"/>
        </authorList>
    </citation>
    <scope>IDENTIFICATION</scope>
    <source>
        <tissue evidence="3">Leaf</tissue>
    </source>
</reference>
<organism evidence="2 3">
    <name type="scientific">Spinacia oleracea</name>
    <name type="common">Spinach</name>
    <dbReference type="NCBI Taxonomy" id="3562"/>
    <lineage>
        <taxon>Eukaryota</taxon>
        <taxon>Viridiplantae</taxon>
        <taxon>Streptophyta</taxon>
        <taxon>Embryophyta</taxon>
        <taxon>Tracheophyta</taxon>
        <taxon>Spermatophyta</taxon>
        <taxon>Magnoliopsida</taxon>
        <taxon>eudicotyledons</taxon>
        <taxon>Gunneridae</taxon>
        <taxon>Pentapetalae</taxon>
        <taxon>Caryophyllales</taxon>
        <taxon>Chenopodiaceae</taxon>
        <taxon>Chenopodioideae</taxon>
        <taxon>Anserineae</taxon>
        <taxon>Spinacia</taxon>
    </lineage>
</organism>
<feature type="domain" description="KIB1-4 beta-propeller" evidence="1">
    <location>
        <begin position="86"/>
        <end position="357"/>
    </location>
</feature>
<dbReference type="PANTHER" id="PTHR47123">
    <property type="entry name" value="F-BOX PROTEIN SKIP23"/>
    <property type="match status" value="1"/>
</dbReference>